<comment type="caution">
    <text evidence="1">The sequence shown here is derived from an EMBL/GenBank/DDBJ whole genome shotgun (WGS) entry which is preliminary data.</text>
</comment>
<reference evidence="1 2" key="1">
    <citation type="journal article" date="2017" name="Gigascience">
        <title>Draft genome of the honey bee ectoparasitic mite, Tropilaelaps mercedesae, is shaped by the parasitic life history.</title>
        <authorList>
            <person name="Dong X."/>
            <person name="Armstrong S.D."/>
            <person name="Xia D."/>
            <person name="Makepeace B.L."/>
            <person name="Darby A.C."/>
            <person name="Kadowaki T."/>
        </authorList>
    </citation>
    <scope>NUCLEOTIDE SEQUENCE [LARGE SCALE GENOMIC DNA]</scope>
    <source>
        <strain evidence="1">Wuxi-XJTLU</strain>
    </source>
</reference>
<dbReference type="OrthoDB" id="427452at2759"/>
<dbReference type="InParanoid" id="A0A1V9XZL7"/>
<keyword evidence="2" id="KW-1185">Reference proteome</keyword>
<dbReference type="Proteomes" id="UP000192247">
    <property type="component" value="Unassembled WGS sequence"/>
</dbReference>
<evidence type="ECO:0000313" key="2">
    <source>
        <dbReference type="Proteomes" id="UP000192247"/>
    </source>
</evidence>
<sequence length="98" mass="10795">MPHSDEPAEDGLRGLCRGWVRMLIGGFDVAIRDPIVPKLDPYKDSTTIEYVRGSMASQTSLYEGLPSRVAMIVTAMQWFIYDAVDVGLGLPRPVKNVG</sequence>
<evidence type="ECO:0000313" key="1">
    <source>
        <dbReference type="EMBL" id="OQR78900.1"/>
    </source>
</evidence>
<dbReference type="EMBL" id="MNPL01001697">
    <property type="protein sequence ID" value="OQR78900.1"/>
    <property type="molecule type" value="Genomic_DNA"/>
</dbReference>
<gene>
    <name evidence="1" type="ORF">BIW11_00235</name>
</gene>
<dbReference type="STRING" id="418985.A0A1V9XZL7"/>
<protein>
    <submittedName>
        <fullName evidence="1">Uncharacterized protein</fullName>
    </submittedName>
</protein>
<dbReference type="AlphaFoldDB" id="A0A1V9XZL7"/>
<accession>A0A1V9XZL7</accession>
<organism evidence="1 2">
    <name type="scientific">Tropilaelaps mercedesae</name>
    <dbReference type="NCBI Taxonomy" id="418985"/>
    <lineage>
        <taxon>Eukaryota</taxon>
        <taxon>Metazoa</taxon>
        <taxon>Ecdysozoa</taxon>
        <taxon>Arthropoda</taxon>
        <taxon>Chelicerata</taxon>
        <taxon>Arachnida</taxon>
        <taxon>Acari</taxon>
        <taxon>Parasitiformes</taxon>
        <taxon>Mesostigmata</taxon>
        <taxon>Gamasina</taxon>
        <taxon>Dermanyssoidea</taxon>
        <taxon>Laelapidae</taxon>
        <taxon>Tropilaelaps</taxon>
    </lineage>
</organism>
<proteinExistence type="predicted"/>
<name>A0A1V9XZL7_9ACAR</name>